<feature type="non-terminal residue" evidence="1">
    <location>
        <position position="55"/>
    </location>
</feature>
<gene>
    <name evidence="1" type="ORF">C7212DRAFT_331246</name>
</gene>
<dbReference type="Proteomes" id="UP000246991">
    <property type="component" value="Unassembled WGS sequence"/>
</dbReference>
<sequence length="55" mass="6606">MKNRPPAIPETSRKGWAQWWPQHGSSLEYSIRLRTGRVRWALSMCWELLFPRSSY</sequence>
<evidence type="ECO:0000313" key="2">
    <source>
        <dbReference type="Proteomes" id="UP000246991"/>
    </source>
</evidence>
<reference evidence="1 2" key="1">
    <citation type="submission" date="2018-03" db="EMBL/GenBank/DDBJ databases">
        <title>Genomes of Pezizomycetes fungi and the evolution of truffles.</title>
        <authorList>
            <person name="Murat C."/>
            <person name="Payen T."/>
            <person name="Noel B."/>
            <person name="Kuo A."/>
            <person name="Martin F.M."/>
        </authorList>
    </citation>
    <scope>NUCLEOTIDE SEQUENCE [LARGE SCALE GENOMIC DNA]</scope>
    <source>
        <strain evidence="1">091103-1</strain>
    </source>
</reference>
<keyword evidence="2" id="KW-1185">Reference proteome</keyword>
<organism evidence="1 2">
    <name type="scientific">Tuber magnatum</name>
    <name type="common">white Piedmont truffle</name>
    <dbReference type="NCBI Taxonomy" id="42249"/>
    <lineage>
        <taxon>Eukaryota</taxon>
        <taxon>Fungi</taxon>
        <taxon>Dikarya</taxon>
        <taxon>Ascomycota</taxon>
        <taxon>Pezizomycotina</taxon>
        <taxon>Pezizomycetes</taxon>
        <taxon>Pezizales</taxon>
        <taxon>Tuberaceae</taxon>
        <taxon>Tuber</taxon>
    </lineage>
</organism>
<proteinExistence type="predicted"/>
<dbReference type="EMBL" id="PYWC01000068">
    <property type="protein sequence ID" value="PWW74065.1"/>
    <property type="molecule type" value="Genomic_DNA"/>
</dbReference>
<dbReference type="AlphaFoldDB" id="A0A317SHZ4"/>
<comment type="caution">
    <text evidence="1">The sequence shown here is derived from an EMBL/GenBank/DDBJ whole genome shotgun (WGS) entry which is preliminary data.</text>
</comment>
<name>A0A317SHZ4_9PEZI</name>
<evidence type="ECO:0000313" key="1">
    <source>
        <dbReference type="EMBL" id="PWW74065.1"/>
    </source>
</evidence>
<accession>A0A317SHZ4</accession>
<protein>
    <submittedName>
        <fullName evidence="1">Uncharacterized protein</fullName>
    </submittedName>
</protein>